<evidence type="ECO:0000313" key="3">
    <source>
        <dbReference type="Proteomes" id="UP000193587"/>
    </source>
</evidence>
<keyword evidence="1" id="KW-0472">Membrane</keyword>
<dbReference type="STRING" id="1121945.GCA_000421805_03088"/>
<name>A0A1X4G6L4_HALEZ</name>
<accession>A0A1X4G6L4</accession>
<dbReference type="EMBL" id="NEDJ01000101">
    <property type="protein sequence ID" value="OSO90640.1"/>
    <property type="molecule type" value="Genomic_DNA"/>
</dbReference>
<dbReference type="Proteomes" id="UP000193587">
    <property type="component" value="Unassembled WGS sequence"/>
</dbReference>
<sequence length="64" mass="6857">MSQSANVFRSPVVRWGMPAMTAAIIVAIAFLVIEDQTLRLAMLGVAVADFLVTPQILKRAAQSA</sequence>
<proteinExistence type="predicted"/>
<reference evidence="2 3" key="1">
    <citation type="submission" date="2017-04" db="EMBL/GenBank/DDBJ databases">
        <title>MLSA of the genus Halorubrum.</title>
        <authorList>
            <person name="De La Haba R."/>
            <person name="Sanchez-Porro C."/>
            <person name="Infante-Dominguez C."/>
            <person name="Ventosa A."/>
        </authorList>
    </citation>
    <scope>NUCLEOTIDE SEQUENCE [LARGE SCALE GENOMIC DNA]</scope>
    <source>
        <strain evidence="2 3">DSM 17463</strain>
    </source>
</reference>
<dbReference type="AlphaFoldDB" id="A0A1X4G6L4"/>
<keyword evidence="1" id="KW-0812">Transmembrane</keyword>
<organism evidence="2 3">
    <name type="scientific">Halorubrum ezzemoulense DSM 17463</name>
    <dbReference type="NCBI Taxonomy" id="1121945"/>
    <lineage>
        <taxon>Archaea</taxon>
        <taxon>Methanobacteriati</taxon>
        <taxon>Methanobacteriota</taxon>
        <taxon>Stenosarchaea group</taxon>
        <taxon>Halobacteria</taxon>
        <taxon>Halobacteriales</taxon>
        <taxon>Haloferacaceae</taxon>
        <taxon>Halorubrum</taxon>
    </lineage>
</organism>
<protein>
    <submittedName>
        <fullName evidence="2">Uncharacterized protein</fullName>
    </submittedName>
</protein>
<feature type="transmembrane region" description="Helical" evidence="1">
    <location>
        <begin position="12"/>
        <end position="33"/>
    </location>
</feature>
<evidence type="ECO:0000313" key="2">
    <source>
        <dbReference type="EMBL" id="OSO90640.1"/>
    </source>
</evidence>
<comment type="caution">
    <text evidence="2">The sequence shown here is derived from an EMBL/GenBank/DDBJ whole genome shotgun (WGS) entry which is preliminary data.</text>
</comment>
<evidence type="ECO:0000256" key="1">
    <source>
        <dbReference type="SAM" id="Phobius"/>
    </source>
</evidence>
<keyword evidence="1" id="KW-1133">Transmembrane helix</keyword>
<gene>
    <name evidence="2" type="ORF">B9H04_16720</name>
</gene>